<dbReference type="EMBL" id="BMEC01000003">
    <property type="protein sequence ID" value="GGC27020.1"/>
    <property type="molecule type" value="Genomic_DNA"/>
</dbReference>
<keyword evidence="3" id="KW-0998">Cell outer membrane</keyword>
<dbReference type="CDD" id="cd07185">
    <property type="entry name" value="OmpA_C-like"/>
    <property type="match status" value="1"/>
</dbReference>
<dbReference type="Proteomes" id="UP000636010">
    <property type="component" value="Unassembled WGS sequence"/>
</dbReference>
<comment type="subcellular location">
    <subcellularLocation>
        <location evidence="1">Cell outer membrane</location>
    </subcellularLocation>
</comment>
<protein>
    <recommendedName>
        <fullName evidence="5">OmpA-like domain-containing protein</fullName>
    </recommendedName>
</protein>
<evidence type="ECO:0000259" key="5">
    <source>
        <dbReference type="PROSITE" id="PS51123"/>
    </source>
</evidence>
<name>A0ABQ1LPR4_9BACT</name>
<dbReference type="PROSITE" id="PS51123">
    <property type="entry name" value="OMPA_2"/>
    <property type="match status" value="1"/>
</dbReference>
<gene>
    <name evidence="6" type="ORF">GCM10011506_10580</name>
</gene>
<keyword evidence="7" id="KW-1185">Reference proteome</keyword>
<evidence type="ECO:0000256" key="1">
    <source>
        <dbReference type="ARBA" id="ARBA00004442"/>
    </source>
</evidence>
<evidence type="ECO:0000256" key="3">
    <source>
        <dbReference type="ARBA" id="ARBA00023237"/>
    </source>
</evidence>
<dbReference type="Gene3D" id="3.30.1330.60">
    <property type="entry name" value="OmpA-like domain"/>
    <property type="match status" value="1"/>
</dbReference>
<sequence>MKLVLFSILFFINTLIVCSQTEQNWIGLEGKIVNKIMESPIYATIQLESLPYGADNRIFKSDIDSGIFSFKVVANTQYKVKVSAKGYMDVTQEINVEPGLAPLLIEMIPNREGALLSLNINFEQGRARIMEDSFEELDKMVKMLKEYPKMEIQLEGHTDFRGSASANLRLSERRVEAVKKYLTSENISSKRIKTKAFGGSMPVSKESTEEAKLKNRRVEARILKTE</sequence>
<dbReference type="Gene3D" id="2.60.40.1120">
    <property type="entry name" value="Carboxypeptidase-like, regulatory domain"/>
    <property type="match status" value="1"/>
</dbReference>
<accession>A0ABQ1LPR4</accession>
<organism evidence="6 7">
    <name type="scientific">Marivirga lumbricoides</name>
    <dbReference type="NCBI Taxonomy" id="1046115"/>
    <lineage>
        <taxon>Bacteria</taxon>
        <taxon>Pseudomonadati</taxon>
        <taxon>Bacteroidota</taxon>
        <taxon>Cytophagia</taxon>
        <taxon>Cytophagales</taxon>
        <taxon>Marivirgaceae</taxon>
        <taxon>Marivirga</taxon>
    </lineage>
</organism>
<dbReference type="InterPro" id="IPR006665">
    <property type="entry name" value="OmpA-like"/>
</dbReference>
<dbReference type="InterPro" id="IPR006664">
    <property type="entry name" value="OMP_bac"/>
</dbReference>
<dbReference type="PANTHER" id="PTHR30329:SF21">
    <property type="entry name" value="LIPOPROTEIN YIAD-RELATED"/>
    <property type="match status" value="1"/>
</dbReference>
<feature type="domain" description="OmpA-like" evidence="5">
    <location>
        <begin position="109"/>
        <end position="226"/>
    </location>
</feature>
<comment type="caution">
    <text evidence="6">The sequence shown here is derived from an EMBL/GenBank/DDBJ whole genome shotgun (WGS) entry which is preliminary data.</text>
</comment>
<dbReference type="InterPro" id="IPR036737">
    <property type="entry name" value="OmpA-like_sf"/>
</dbReference>
<evidence type="ECO:0000313" key="7">
    <source>
        <dbReference type="Proteomes" id="UP000636010"/>
    </source>
</evidence>
<reference evidence="7" key="1">
    <citation type="journal article" date="2019" name="Int. J. Syst. Evol. Microbiol.">
        <title>The Global Catalogue of Microorganisms (GCM) 10K type strain sequencing project: providing services to taxonomists for standard genome sequencing and annotation.</title>
        <authorList>
            <consortium name="The Broad Institute Genomics Platform"/>
            <consortium name="The Broad Institute Genome Sequencing Center for Infectious Disease"/>
            <person name="Wu L."/>
            <person name="Ma J."/>
        </authorList>
    </citation>
    <scope>NUCLEOTIDE SEQUENCE [LARGE SCALE GENOMIC DNA]</scope>
    <source>
        <strain evidence="7">CGMCC 1.10832</strain>
    </source>
</reference>
<evidence type="ECO:0000256" key="4">
    <source>
        <dbReference type="PROSITE-ProRule" id="PRU00473"/>
    </source>
</evidence>
<evidence type="ECO:0000313" key="6">
    <source>
        <dbReference type="EMBL" id="GGC27020.1"/>
    </source>
</evidence>
<keyword evidence="2 4" id="KW-0472">Membrane</keyword>
<dbReference type="InterPro" id="IPR050330">
    <property type="entry name" value="Bact_OuterMem_StrucFunc"/>
</dbReference>
<dbReference type="SUPFAM" id="SSF103088">
    <property type="entry name" value="OmpA-like"/>
    <property type="match status" value="1"/>
</dbReference>
<evidence type="ECO:0000256" key="2">
    <source>
        <dbReference type="ARBA" id="ARBA00023136"/>
    </source>
</evidence>
<dbReference type="PANTHER" id="PTHR30329">
    <property type="entry name" value="STATOR ELEMENT OF FLAGELLAR MOTOR COMPLEX"/>
    <property type="match status" value="1"/>
</dbReference>
<dbReference type="Pfam" id="PF00691">
    <property type="entry name" value="OmpA"/>
    <property type="match status" value="1"/>
</dbReference>
<proteinExistence type="predicted"/>
<dbReference type="PRINTS" id="PR01021">
    <property type="entry name" value="OMPADOMAIN"/>
</dbReference>